<evidence type="ECO:0000313" key="2">
    <source>
        <dbReference type="Proteomes" id="UP001209878"/>
    </source>
</evidence>
<name>A0AAD9PBT3_RIDPI</name>
<proteinExistence type="predicted"/>
<dbReference type="Proteomes" id="UP001209878">
    <property type="component" value="Unassembled WGS sequence"/>
</dbReference>
<keyword evidence="2" id="KW-1185">Reference proteome</keyword>
<comment type="caution">
    <text evidence="1">The sequence shown here is derived from an EMBL/GenBank/DDBJ whole genome shotgun (WGS) entry which is preliminary data.</text>
</comment>
<dbReference type="EMBL" id="JAODUO010000042">
    <property type="protein sequence ID" value="KAK2191926.1"/>
    <property type="molecule type" value="Genomic_DNA"/>
</dbReference>
<evidence type="ECO:0000313" key="1">
    <source>
        <dbReference type="EMBL" id="KAK2191926.1"/>
    </source>
</evidence>
<dbReference type="AlphaFoldDB" id="A0AAD9PBT3"/>
<protein>
    <submittedName>
        <fullName evidence="1">Uncharacterized protein</fullName>
    </submittedName>
</protein>
<sequence length="70" mass="8322">MAMSQYFNIGQRRNSFERRMPRQRLRRCYGCSLRRFTSRPIAMAPGRPPQLCASRSGQCLRSQFYEVFIV</sequence>
<accession>A0AAD9PBT3</accession>
<reference evidence="1" key="1">
    <citation type="journal article" date="2023" name="Mol. Biol. Evol.">
        <title>Third-Generation Sequencing Reveals the Adaptive Role of the Epigenome in Three Deep-Sea Polychaetes.</title>
        <authorList>
            <person name="Perez M."/>
            <person name="Aroh O."/>
            <person name="Sun Y."/>
            <person name="Lan Y."/>
            <person name="Juniper S.K."/>
            <person name="Young C.R."/>
            <person name="Angers B."/>
            <person name="Qian P.Y."/>
        </authorList>
    </citation>
    <scope>NUCLEOTIDE SEQUENCE</scope>
    <source>
        <strain evidence="1">R07B-5</strain>
    </source>
</reference>
<gene>
    <name evidence="1" type="ORF">NP493_42g04015</name>
</gene>
<organism evidence="1 2">
    <name type="scientific">Ridgeia piscesae</name>
    <name type="common">Tubeworm</name>
    <dbReference type="NCBI Taxonomy" id="27915"/>
    <lineage>
        <taxon>Eukaryota</taxon>
        <taxon>Metazoa</taxon>
        <taxon>Spiralia</taxon>
        <taxon>Lophotrochozoa</taxon>
        <taxon>Annelida</taxon>
        <taxon>Polychaeta</taxon>
        <taxon>Sedentaria</taxon>
        <taxon>Canalipalpata</taxon>
        <taxon>Sabellida</taxon>
        <taxon>Siboglinidae</taxon>
        <taxon>Ridgeia</taxon>
    </lineage>
</organism>